<dbReference type="GeneID" id="84906525"/>
<dbReference type="InterPro" id="IPR007048">
    <property type="entry name" value="IraD/Gp25-like"/>
</dbReference>
<keyword evidence="3" id="KW-1185">Reference proteome</keyword>
<dbReference type="STRING" id="629741.GCWU000324_01240"/>
<evidence type="ECO:0000313" key="2">
    <source>
        <dbReference type="EMBL" id="EEP69327.1"/>
    </source>
</evidence>
<sequence length="109" mass="12400">MMNERNGRHISLIDHVHQSIRNILFTRIGTRVEREEYGSLLPELLDMPLNDITLLRCNAAVVLAIARWEPRYQIEHAQTQVVPQNGSLAVQIQLSGSLNGNLQNYIIEA</sequence>
<protein>
    <submittedName>
        <fullName evidence="2">Lysozyme</fullName>
    </submittedName>
</protein>
<accession>C4GGH2</accession>
<feature type="domain" description="IraD/Gp25-like" evidence="1">
    <location>
        <begin position="12"/>
        <end position="98"/>
    </location>
</feature>
<dbReference type="EMBL" id="ACJW02000002">
    <property type="protein sequence ID" value="EEP69327.1"/>
    <property type="molecule type" value="Genomic_DNA"/>
</dbReference>
<dbReference type="OrthoDB" id="9802846at2"/>
<evidence type="ECO:0000259" key="1">
    <source>
        <dbReference type="Pfam" id="PF04965"/>
    </source>
</evidence>
<comment type="caution">
    <text evidence="2">The sequence shown here is derived from an EMBL/GenBank/DDBJ whole genome shotgun (WGS) entry which is preliminary data.</text>
</comment>
<dbReference type="AlphaFoldDB" id="C4GGH2"/>
<gene>
    <name evidence="2" type="ORF">GCWU000324_01240</name>
</gene>
<evidence type="ECO:0000313" key="3">
    <source>
        <dbReference type="Proteomes" id="UP000003009"/>
    </source>
</evidence>
<reference evidence="2" key="1">
    <citation type="submission" date="2009-04" db="EMBL/GenBank/DDBJ databases">
        <authorList>
            <person name="Weinstock G."/>
            <person name="Sodergren E."/>
            <person name="Clifton S."/>
            <person name="Fulton L."/>
            <person name="Fulton B."/>
            <person name="Courtney L."/>
            <person name="Fronick C."/>
            <person name="Harrison M."/>
            <person name="Strong C."/>
            <person name="Farmer C."/>
            <person name="Delahaunty K."/>
            <person name="Markovic C."/>
            <person name="Hall O."/>
            <person name="Minx P."/>
            <person name="Tomlinson C."/>
            <person name="Mitreva M."/>
            <person name="Nelson J."/>
            <person name="Hou S."/>
            <person name="Wollam A."/>
            <person name="Pepin K.H."/>
            <person name="Johnson M."/>
            <person name="Bhonagiri V."/>
            <person name="Nash W.E."/>
            <person name="Warren W."/>
            <person name="Chinwalla A."/>
            <person name="Mardis E.R."/>
            <person name="Wilson R.K."/>
        </authorList>
    </citation>
    <scope>NUCLEOTIDE SEQUENCE [LARGE SCALE GENOMIC DNA]</scope>
    <source>
        <strain evidence="2">ATCC 51147</strain>
    </source>
</reference>
<dbReference type="Proteomes" id="UP000003009">
    <property type="component" value="Unassembled WGS sequence"/>
</dbReference>
<dbReference type="SUPFAM" id="SSF160719">
    <property type="entry name" value="gpW/gp25-like"/>
    <property type="match status" value="1"/>
</dbReference>
<name>C4GGH2_9NEIS</name>
<dbReference type="HOGENOM" id="CLU_133204_1_2_4"/>
<organism evidence="2 3">
    <name type="scientific">Kingella oralis ATCC 51147</name>
    <dbReference type="NCBI Taxonomy" id="629741"/>
    <lineage>
        <taxon>Bacteria</taxon>
        <taxon>Pseudomonadati</taxon>
        <taxon>Pseudomonadota</taxon>
        <taxon>Betaproteobacteria</taxon>
        <taxon>Neisseriales</taxon>
        <taxon>Neisseriaceae</taxon>
        <taxon>Kingella</taxon>
    </lineage>
</organism>
<proteinExistence type="predicted"/>
<dbReference type="Gene3D" id="3.10.450.40">
    <property type="match status" value="1"/>
</dbReference>
<dbReference type="RefSeq" id="WP_003795376.1">
    <property type="nucleotide sequence ID" value="NZ_GG665871.1"/>
</dbReference>
<dbReference type="Pfam" id="PF04965">
    <property type="entry name" value="GPW_gp25"/>
    <property type="match status" value="1"/>
</dbReference>